<dbReference type="OrthoDB" id="467319at2"/>
<organism evidence="1 2">
    <name type="scientific">Okeania hirsuta</name>
    <dbReference type="NCBI Taxonomy" id="1458930"/>
    <lineage>
        <taxon>Bacteria</taxon>
        <taxon>Bacillati</taxon>
        <taxon>Cyanobacteriota</taxon>
        <taxon>Cyanophyceae</taxon>
        <taxon>Oscillatoriophycideae</taxon>
        <taxon>Oscillatoriales</taxon>
        <taxon>Microcoleaceae</taxon>
        <taxon>Okeania</taxon>
    </lineage>
</organism>
<sequence>MNFPIINEFQEGVGLGLPDDAFVSKVSNSGLFLDFSATIGGVGNESGNGIVIDPAQNTYVVGFSDSIDFPVIDALNNFGLESNAFVAKIISDVTPPEFFQNFIQYLTVQQINPIEIYFDEEFYLENNVDVARFVQNGLFTNGLDHFINQGQFQGRNPSLLFDETTYLIENPGVAEAVDNNVFNSGFDHFINVGFFEGRDERTTAFDERFYLASNPGVALAVENGIFNSGFEHFILFGEAEGRAGN</sequence>
<evidence type="ECO:0008006" key="3">
    <source>
        <dbReference type="Google" id="ProtNLM"/>
    </source>
</evidence>
<comment type="caution">
    <text evidence="1">The sequence shown here is derived from an EMBL/GenBank/DDBJ whole genome shotgun (WGS) entry which is preliminary data.</text>
</comment>
<dbReference type="EMBL" id="RCBY01000263">
    <property type="protein sequence ID" value="RQH27399.1"/>
    <property type="molecule type" value="Genomic_DNA"/>
</dbReference>
<proteinExistence type="predicted"/>
<evidence type="ECO:0000313" key="1">
    <source>
        <dbReference type="EMBL" id="RQH27399.1"/>
    </source>
</evidence>
<reference evidence="1 2" key="1">
    <citation type="journal article" date="2018" name="ACS Chem. Biol.">
        <title>Ketoreductase domain dysfunction expands chemodiversity: malyngamide biosynthesis in the cyanobacterium Okeania hirsuta.</title>
        <authorList>
            <person name="Moss N.A."/>
            <person name="Leao T."/>
            <person name="Rankin M."/>
            <person name="McCullough T.M."/>
            <person name="Qu P."/>
            <person name="Korobeynikov A."/>
            <person name="Smith J.L."/>
            <person name="Gerwick L."/>
            <person name="Gerwick W.H."/>
        </authorList>
    </citation>
    <scope>NUCLEOTIDE SEQUENCE [LARGE SCALE GENOMIC DNA]</scope>
    <source>
        <strain evidence="1 2">PAB10Feb10-1</strain>
    </source>
</reference>
<name>A0A3N6P3F5_9CYAN</name>
<dbReference type="AlphaFoldDB" id="A0A3N6P3F5"/>
<keyword evidence="2" id="KW-1185">Reference proteome</keyword>
<accession>A0A3N6P3F5</accession>
<dbReference type="Proteomes" id="UP000269154">
    <property type="component" value="Unassembled WGS sequence"/>
</dbReference>
<dbReference type="RefSeq" id="WP_124155498.1">
    <property type="nucleotide sequence ID" value="NZ_CAWOLW010000183.1"/>
</dbReference>
<protein>
    <recommendedName>
        <fullName evidence="3">Calcium-binding protein</fullName>
    </recommendedName>
</protein>
<gene>
    <name evidence="1" type="ORF">D5R40_27935</name>
</gene>
<evidence type="ECO:0000313" key="2">
    <source>
        <dbReference type="Proteomes" id="UP000269154"/>
    </source>
</evidence>